<dbReference type="Proteomes" id="UP000266673">
    <property type="component" value="Unassembled WGS sequence"/>
</dbReference>
<keyword evidence="1" id="KW-0732">Signal</keyword>
<evidence type="ECO:0000256" key="1">
    <source>
        <dbReference type="SAM" id="SignalP"/>
    </source>
</evidence>
<feature type="non-terminal residue" evidence="2">
    <location>
        <position position="94"/>
    </location>
</feature>
<dbReference type="AlphaFoldDB" id="A0A397VK52"/>
<protein>
    <submittedName>
        <fullName evidence="2">Uncharacterized protein</fullName>
    </submittedName>
</protein>
<feature type="chain" id="PRO_5017328013" evidence="1">
    <location>
        <begin position="28"/>
        <end position="94"/>
    </location>
</feature>
<keyword evidence="3" id="KW-1185">Reference proteome</keyword>
<dbReference type="EMBL" id="QKWP01000290">
    <property type="protein sequence ID" value="RIB22844.1"/>
    <property type="molecule type" value="Genomic_DNA"/>
</dbReference>
<evidence type="ECO:0000313" key="2">
    <source>
        <dbReference type="EMBL" id="RIB22844.1"/>
    </source>
</evidence>
<organism evidence="2 3">
    <name type="scientific">Gigaspora rosea</name>
    <dbReference type="NCBI Taxonomy" id="44941"/>
    <lineage>
        <taxon>Eukaryota</taxon>
        <taxon>Fungi</taxon>
        <taxon>Fungi incertae sedis</taxon>
        <taxon>Mucoromycota</taxon>
        <taxon>Glomeromycotina</taxon>
        <taxon>Glomeromycetes</taxon>
        <taxon>Diversisporales</taxon>
        <taxon>Gigasporaceae</taxon>
        <taxon>Gigaspora</taxon>
    </lineage>
</organism>
<accession>A0A397VK52</accession>
<sequence length="94" mass="11187">MGGEAPAHVQFLVFFFTVSLLRPENSGFTILRYLGFEVPYAVKFAPVYNNIDSADLQISRTRDEFCEIIIDYTETIYWPKLYIIKKLHFYYRQF</sequence>
<reference evidence="2 3" key="1">
    <citation type="submission" date="2018-06" db="EMBL/GenBank/DDBJ databases">
        <title>Comparative genomics reveals the genomic features of Rhizophagus irregularis, R. cerebriforme, R. diaphanum and Gigaspora rosea, and their symbiotic lifestyle signature.</title>
        <authorList>
            <person name="Morin E."/>
            <person name="San Clemente H."/>
            <person name="Chen E.C.H."/>
            <person name="De La Providencia I."/>
            <person name="Hainaut M."/>
            <person name="Kuo A."/>
            <person name="Kohler A."/>
            <person name="Murat C."/>
            <person name="Tang N."/>
            <person name="Roy S."/>
            <person name="Loubradou J."/>
            <person name="Henrissat B."/>
            <person name="Grigoriev I.V."/>
            <person name="Corradi N."/>
            <person name="Roux C."/>
            <person name="Martin F.M."/>
        </authorList>
    </citation>
    <scope>NUCLEOTIDE SEQUENCE [LARGE SCALE GENOMIC DNA]</scope>
    <source>
        <strain evidence="2 3">DAOM 194757</strain>
    </source>
</reference>
<gene>
    <name evidence="2" type="ORF">C2G38_2074429</name>
</gene>
<comment type="caution">
    <text evidence="2">The sequence shown here is derived from an EMBL/GenBank/DDBJ whole genome shotgun (WGS) entry which is preliminary data.</text>
</comment>
<name>A0A397VK52_9GLOM</name>
<proteinExistence type="predicted"/>
<feature type="signal peptide" evidence="1">
    <location>
        <begin position="1"/>
        <end position="27"/>
    </location>
</feature>
<evidence type="ECO:0000313" key="3">
    <source>
        <dbReference type="Proteomes" id="UP000266673"/>
    </source>
</evidence>